<dbReference type="PROSITE" id="PS50097">
    <property type="entry name" value="BTB"/>
    <property type="match status" value="1"/>
</dbReference>
<dbReference type="Pfam" id="PF00651">
    <property type="entry name" value="BTB"/>
    <property type="match status" value="1"/>
</dbReference>
<keyword evidence="4" id="KW-1185">Reference proteome</keyword>
<name>A0A369JYV1_HYPMA</name>
<proteinExistence type="predicted"/>
<dbReference type="InterPro" id="IPR011333">
    <property type="entry name" value="SKP1/BTB/POZ_sf"/>
</dbReference>
<dbReference type="InterPro" id="IPR000210">
    <property type="entry name" value="BTB/POZ_dom"/>
</dbReference>
<feature type="region of interest" description="Disordered" evidence="1">
    <location>
        <begin position="255"/>
        <end position="334"/>
    </location>
</feature>
<reference evidence="3" key="1">
    <citation type="submission" date="2018-04" db="EMBL/GenBank/DDBJ databases">
        <title>Whole genome sequencing of Hypsizygus marmoreus.</title>
        <authorList>
            <person name="Choi I.-G."/>
            <person name="Min B."/>
            <person name="Kim J.-G."/>
            <person name="Kim S."/>
            <person name="Oh Y.-L."/>
            <person name="Kong W.-S."/>
            <person name="Park H."/>
            <person name="Jeong J."/>
            <person name="Song E.-S."/>
        </authorList>
    </citation>
    <scope>NUCLEOTIDE SEQUENCE [LARGE SCALE GENOMIC DNA]</scope>
    <source>
        <strain evidence="3">51987-8</strain>
    </source>
</reference>
<feature type="domain" description="BTB" evidence="2">
    <location>
        <begin position="89"/>
        <end position="157"/>
    </location>
</feature>
<dbReference type="SUPFAM" id="SSF54695">
    <property type="entry name" value="POZ domain"/>
    <property type="match status" value="1"/>
</dbReference>
<dbReference type="AlphaFoldDB" id="A0A369JYV1"/>
<dbReference type="Proteomes" id="UP000076154">
    <property type="component" value="Unassembled WGS sequence"/>
</dbReference>
<feature type="compositionally biased region" description="Low complexity" evidence="1">
    <location>
        <begin position="287"/>
        <end position="307"/>
    </location>
</feature>
<organism evidence="3 4">
    <name type="scientific">Hypsizygus marmoreus</name>
    <name type="common">White beech mushroom</name>
    <name type="synonym">Agaricus marmoreus</name>
    <dbReference type="NCBI Taxonomy" id="39966"/>
    <lineage>
        <taxon>Eukaryota</taxon>
        <taxon>Fungi</taxon>
        <taxon>Dikarya</taxon>
        <taxon>Basidiomycota</taxon>
        <taxon>Agaricomycotina</taxon>
        <taxon>Agaricomycetes</taxon>
        <taxon>Agaricomycetidae</taxon>
        <taxon>Agaricales</taxon>
        <taxon>Tricholomatineae</taxon>
        <taxon>Lyophyllaceae</taxon>
        <taxon>Hypsizygus</taxon>
    </lineage>
</organism>
<feature type="compositionally biased region" description="Basic and acidic residues" evidence="1">
    <location>
        <begin position="310"/>
        <end position="327"/>
    </location>
</feature>
<feature type="compositionally biased region" description="Low complexity" evidence="1">
    <location>
        <begin position="266"/>
        <end position="277"/>
    </location>
</feature>
<dbReference type="Gene3D" id="3.30.710.10">
    <property type="entry name" value="Potassium Channel Kv1.1, Chain A"/>
    <property type="match status" value="1"/>
</dbReference>
<dbReference type="EMBL" id="LUEZ02000029">
    <property type="protein sequence ID" value="RDB26512.1"/>
    <property type="molecule type" value="Genomic_DNA"/>
</dbReference>
<evidence type="ECO:0000259" key="2">
    <source>
        <dbReference type="PROSITE" id="PS50097"/>
    </source>
</evidence>
<dbReference type="OrthoDB" id="3218112at2759"/>
<comment type="caution">
    <text evidence="3">The sequence shown here is derived from an EMBL/GenBank/DDBJ whole genome shotgun (WGS) entry which is preliminary data.</text>
</comment>
<sequence length="494" mass="55203">MRRNSYEKIAIFMVVAAWRSGPPLVDEFVDDNSRSHEQTSFTTGLFLRLYHTISSFTLYLPGMSPTLQPPAASSEAPASRHSEFWLYDGSIVLAVQGTLFRVHQTILANHSEVFSDLFSLPQPKKDDNDEEERIEGCQVVYLPDNAEDFVDLLRAIYHPSHFDKLSPNADLDTILTFISGILRLSTKYYIRELRKRCLAILTARFPTTYQDYMTKCPPPRAYELAASNSTAASNVAALANLITFTLAASPLLSAAASAPPTPPGPNNSASPPTANAPFHVHPPLPSQQPQLQQPQSSHSSQSQSHSHSPSHRDRERDKSKSKGKESPPPKPKASSIMRAISLAQETNVPLILPYASYLLARTSAPRRFLSHSPSSHLSWHQKTICLVGRALLRNAELSLTHSFLIAFQVSPRCLSPDQCSNSRGPLLEWAMLESAGRGPEPLRPWDRWERLGVCNECVADAKRKHERGREEVWERLPDFFDLGPWKELRATQGR</sequence>
<dbReference type="SMART" id="SM00225">
    <property type="entry name" value="BTB"/>
    <property type="match status" value="1"/>
</dbReference>
<accession>A0A369JYV1</accession>
<protein>
    <recommendedName>
        <fullName evidence="2">BTB domain-containing protein</fullName>
    </recommendedName>
</protein>
<evidence type="ECO:0000256" key="1">
    <source>
        <dbReference type="SAM" id="MobiDB-lite"/>
    </source>
</evidence>
<dbReference type="InParanoid" id="A0A369JYV1"/>
<evidence type="ECO:0000313" key="3">
    <source>
        <dbReference type="EMBL" id="RDB26512.1"/>
    </source>
</evidence>
<evidence type="ECO:0000313" key="4">
    <source>
        <dbReference type="Proteomes" id="UP000076154"/>
    </source>
</evidence>
<gene>
    <name evidence="3" type="ORF">Hypma_005667</name>
</gene>